<accession>A0A8D2JA94</accession>
<evidence type="ECO:0000256" key="5">
    <source>
        <dbReference type="SAM" id="MobiDB-lite"/>
    </source>
</evidence>
<feature type="compositionally biased region" description="Polar residues" evidence="5">
    <location>
        <begin position="379"/>
        <end position="395"/>
    </location>
</feature>
<dbReference type="Pfam" id="PF13895">
    <property type="entry name" value="Ig_2"/>
    <property type="match status" value="1"/>
</dbReference>
<evidence type="ECO:0000256" key="2">
    <source>
        <dbReference type="ARBA" id="ARBA00023157"/>
    </source>
</evidence>
<keyword evidence="2" id="KW-1015">Disulfide bond</keyword>
<keyword evidence="6" id="KW-0472">Membrane</keyword>
<evidence type="ECO:0000256" key="7">
    <source>
        <dbReference type="SAM" id="SignalP"/>
    </source>
</evidence>
<dbReference type="PANTHER" id="PTHR44337">
    <property type="entry name" value="CARCINOEMBRYONIC ANTIGEN-RELATED CELL ADHESION MOLECULE 8"/>
    <property type="match status" value="1"/>
</dbReference>
<evidence type="ECO:0000256" key="3">
    <source>
        <dbReference type="ARBA" id="ARBA00023180"/>
    </source>
</evidence>
<feature type="domain" description="Ig-like" evidence="8">
    <location>
        <begin position="156"/>
        <end position="239"/>
    </location>
</feature>
<feature type="region of interest" description="Disordered" evidence="5">
    <location>
        <begin position="379"/>
        <end position="446"/>
    </location>
</feature>
<dbReference type="Gene3D" id="2.60.40.10">
    <property type="entry name" value="Immunoglobulins"/>
    <property type="match status" value="3"/>
</dbReference>
<evidence type="ECO:0000256" key="4">
    <source>
        <dbReference type="ARBA" id="ARBA00023319"/>
    </source>
</evidence>
<sequence>MGETRAGRRPPPCRQPGCGGSWPATLLAAAILSSCLPLTQAQEVIPITWTPQYPRTGQNMTLKAGGTLEKVVSCSWFRGTVTDVTKRILVYYLPPVAQGQVNGPSYTGRETVGADCSLHIRNLTLNDSGNYTMSKEGGVTAVGHVTIEVSEILNRPALTPESITMVENSTVVLQCSTSTSSRVIVSWLKDVAPVRGTAELSNQNRTLTLPGITKDDAGSYTCVVSNPVSNASSSPANLVVQYGPYDVRLNQSGTISETLGSLLALQCLADSFPLAKFQWFFNDTDQNVDKDTFSVQLKTWENGGVYKCQAYNARTNRTGSESVTVTLKSKDPPPTNGGGLSSGAIAGIVIGSLVGVALISGLIYFVYTKTSLGRTEQHISNGNIPSTPGHNQGVSETKARSGEEDIQYSTLAFSPSSPAKAVSAPPPPPPSESNTIYSEIKKKLSG</sequence>
<feature type="chain" id="PRO_5034872042" description="Ig-like domain-containing protein" evidence="7">
    <location>
        <begin position="42"/>
        <end position="446"/>
    </location>
</feature>
<dbReference type="SMART" id="SM00408">
    <property type="entry name" value="IGc2"/>
    <property type="match status" value="2"/>
</dbReference>
<dbReference type="Pfam" id="PF13927">
    <property type="entry name" value="Ig_3"/>
    <property type="match status" value="1"/>
</dbReference>
<evidence type="ECO:0000256" key="6">
    <source>
        <dbReference type="SAM" id="Phobius"/>
    </source>
</evidence>
<feature type="transmembrane region" description="Helical" evidence="6">
    <location>
        <begin position="344"/>
        <end position="367"/>
    </location>
</feature>
<name>A0A8D2JA94_VARKO</name>
<feature type="compositionally biased region" description="Low complexity" evidence="5">
    <location>
        <begin position="414"/>
        <end position="423"/>
    </location>
</feature>
<dbReference type="Proteomes" id="UP000694545">
    <property type="component" value="Unplaced"/>
</dbReference>
<dbReference type="InterPro" id="IPR036179">
    <property type="entry name" value="Ig-like_dom_sf"/>
</dbReference>
<feature type="domain" description="Ig-like" evidence="8">
    <location>
        <begin position="244"/>
        <end position="326"/>
    </location>
</feature>
<evidence type="ECO:0000313" key="9">
    <source>
        <dbReference type="Ensembl" id="ENSVKKP00000009962.1"/>
    </source>
</evidence>
<keyword evidence="6" id="KW-1133">Transmembrane helix</keyword>
<dbReference type="InterPro" id="IPR013783">
    <property type="entry name" value="Ig-like_fold"/>
</dbReference>
<dbReference type="InterPro" id="IPR003598">
    <property type="entry name" value="Ig_sub2"/>
</dbReference>
<organism evidence="9 10">
    <name type="scientific">Varanus komodoensis</name>
    <name type="common">Komodo dragon</name>
    <dbReference type="NCBI Taxonomy" id="61221"/>
    <lineage>
        <taxon>Eukaryota</taxon>
        <taxon>Metazoa</taxon>
        <taxon>Chordata</taxon>
        <taxon>Craniata</taxon>
        <taxon>Vertebrata</taxon>
        <taxon>Euteleostomi</taxon>
        <taxon>Lepidosauria</taxon>
        <taxon>Squamata</taxon>
        <taxon>Bifurcata</taxon>
        <taxon>Unidentata</taxon>
        <taxon>Episquamata</taxon>
        <taxon>Toxicofera</taxon>
        <taxon>Anguimorpha</taxon>
        <taxon>Paleoanguimorpha</taxon>
        <taxon>Varanoidea</taxon>
        <taxon>Varanidae</taxon>
        <taxon>Varanus</taxon>
    </lineage>
</organism>
<dbReference type="InterPro" id="IPR007110">
    <property type="entry name" value="Ig-like_dom"/>
</dbReference>
<dbReference type="OMA" id="YTCSVYN"/>
<feature type="signal peptide" evidence="7">
    <location>
        <begin position="1"/>
        <end position="41"/>
    </location>
</feature>
<reference evidence="9" key="2">
    <citation type="submission" date="2025-09" db="UniProtKB">
        <authorList>
            <consortium name="Ensembl"/>
        </authorList>
    </citation>
    <scope>IDENTIFICATION</scope>
</reference>
<dbReference type="PROSITE" id="PS50835">
    <property type="entry name" value="IG_LIKE"/>
    <property type="match status" value="2"/>
</dbReference>
<dbReference type="SUPFAM" id="SSF48726">
    <property type="entry name" value="Immunoglobulin"/>
    <property type="match status" value="3"/>
</dbReference>
<dbReference type="AlphaFoldDB" id="A0A8D2JA94"/>
<evidence type="ECO:0000313" key="10">
    <source>
        <dbReference type="Proteomes" id="UP000694545"/>
    </source>
</evidence>
<dbReference type="PANTHER" id="PTHR44337:SF20">
    <property type="entry name" value="CARCINOEMBRYONIC ANTIGEN-RELATED CELL ADHESION MOLECULE 5-RELATED"/>
    <property type="match status" value="1"/>
</dbReference>
<dbReference type="Pfam" id="PF07686">
    <property type="entry name" value="V-set"/>
    <property type="match status" value="1"/>
</dbReference>
<proteinExistence type="predicted"/>
<dbReference type="InterPro" id="IPR003599">
    <property type="entry name" value="Ig_sub"/>
</dbReference>
<keyword evidence="3" id="KW-0325">Glycoprotein</keyword>
<keyword evidence="1 7" id="KW-0732">Signal</keyword>
<dbReference type="PROSITE" id="PS51257">
    <property type="entry name" value="PROKAR_LIPOPROTEIN"/>
    <property type="match status" value="1"/>
</dbReference>
<dbReference type="InterPro" id="IPR052598">
    <property type="entry name" value="IgSF_CEA-related"/>
</dbReference>
<dbReference type="InterPro" id="IPR013106">
    <property type="entry name" value="Ig_V-set"/>
</dbReference>
<protein>
    <recommendedName>
        <fullName evidence="8">Ig-like domain-containing protein</fullName>
    </recommendedName>
</protein>
<keyword evidence="6" id="KW-0812">Transmembrane</keyword>
<keyword evidence="10" id="KW-1185">Reference proteome</keyword>
<reference evidence="9" key="1">
    <citation type="submission" date="2025-08" db="UniProtKB">
        <authorList>
            <consortium name="Ensembl"/>
        </authorList>
    </citation>
    <scope>IDENTIFICATION</scope>
</reference>
<evidence type="ECO:0000256" key="1">
    <source>
        <dbReference type="ARBA" id="ARBA00022729"/>
    </source>
</evidence>
<dbReference type="Ensembl" id="ENSVKKT00000010211.1">
    <property type="protein sequence ID" value="ENSVKKP00000009962.1"/>
    <property type="gene ID" value="ENSVKKG00000007035.1"/>
</dbReference>
<evidence type="ECO:0000259" key="8">
    <source>
        <dbReference type="PROSITE" id="PS50835"/>
    </source>
</evidence>
<dbReference type="SMART" id="SM00409">
    <property type="entry name" value="IG"/>
    <property type="match status" value="3"/>
</dbReference>
<keyword evidence="4" id="KW-0393">Immunoglobulin domain</keyword>